<dbReference type="GO" id="GO:0016116">
    <property type="term" value="P:carotenoid metabolic process"/>
    <property type="evidence" value="ECO:0007669"/>
    <property type="project" value="InterPro"/>
</dbReference>
<dbReference type="EMBL" id="AGSI01000008">
    <property type="protein sequence ID" value="EIE23231.1"/>
    <property type="molecule type" value="Genomic_DNA"/>
</dbReference>
<dbReference type="GeneID" id="17041219"/>
<dbReference type="GO" id="GO:0016491">
    <property type="term" value="F:oxidoreductase activity"/>
    <property type="evidence" value="ECO:0007669"/>
    <property type="project" value="InterPro"/>
</dbReference>
<dbReference type="AlphaFoldDB" id="I0YXW2"/>
<dbReference type="RefSeq" id="XP_005647775.1">
    <property type="nucleotide sequence ID" value="XM_005647718.1"/>
</dbReference>
<reference evidence="2 3" key="1">
    <citation type="journal article" date="2012" name="Genome Biol.">
        <title>The genome of the polar eukaryotic microalga coccomyxa subellipsoidea reveals traits of cold adaptation.</title>
        <authorList>
            <person name="Blanc G."/>
            <person name="Agarkova I."/>
            <person name="Grimwood J."/>
            <person name="Kuo A."/>
            <person name="Brueggeman A."/>
            <person name="Dunigan D."/>
            <person name="Gurnon J."/>
            <person name="Ladunga I."/>
            <person name="Lindquist E."/>
            <person name="Lucas S."/>
            <person name="Pangilinan J."/>
            <person name="Proschold T."/>
            <person name="Salamov A."/>
            <person name="Schmutz J."/>
            <person name="Weeks D."/>
            <person name="Yamada T."/>
            <person name="Claverie J.M."/>
            <person name="Grigoriev I."/>
            <person name="Van Etten J."/>
            <person name="Lomsadze A."/>
            <person name="Borodovsky M."/>
        </authorList>
    </citation>
    <scope>NUCLEOTIDE SEQUENCE [LARGE SCALE GENOMIC DNA]</scope>
    <source>
        <strain evidence="2 3">C-169</strain>
    </source>
</reference>
<dbReference type="eggNOG" id="KOG4254">
    <property type="taxonomic scope" value="Eukaryota"/>
</dbReference>
<protein>
    <submittedName>
        <fullName evidence="2">Amine oxidase</fullName>
    </submittedName>
</protein>
<keyword evidence="3" id="KW-1185">Reference proteome</keyword>
<dbReference type="InterPro" id="IPR002937">
    <property type="entry name" value="Amino_oxidase"/>
</dbReference>
<dbReference type="Gene3D" id="6.10.250.3130">
    <property type="match status" value="1"/>
</dbReference>
<dbReference type="SUPFAM" id="SSF51905">
    <property type="entry name" value="FAD/NAD(P)-binding domain"/>
    <property type="match status" value="1"/>
</dbReference>
<evidence type="ECO:0000313" key="3">
    <source>
        <dbReference type="Proteomes" id="UP000007264"/>
    </source>
</evidence>
<dbReference type="Gene3D" id="3.90.660.50">
    <property type="match status" value="1"/>
</dbReference>
<dbReference type="Pfam" id="PF01593">
    <property type="entry name" value="Amino_oxidase"/>
    <property type="match status" value="1"/>
</dbReference>
<proteinExistence type="predicted"/>
<name>I0YXW2_COCSC</name>
<dbReference type="OrthoDB" id="7777654at2759"/>
<comment type="caution">
    <text evidence="2">The sequence shown here is derived from an EMBL/GenBank/DDBJ whole genome shotgun (WGS) entry which is preliminary data.</text>
</comment>
<dbReference type="Pfam" id="PF13450">
    <property type="entry name" value="NAD_binding_8"/>
    <property type="match status" value="1"/>
</dbReference>
<dbReference type="InterPro" id="IPR036188">
    <property type="entry name" value="FAD/NAD-bd_sf"/>
</dbReference>
<dbReference type="InterPro" id="IPR045892">
    <property type="entry name" value="CrtISO-like"/>
</dbReference>
<sequence length="541" mass="58613">MLAQRRKLLQYLRRSNFDAYSKMLSSLGLKDTYAKQPTPSGRDRSHTTDYVIIGSGIGGLCCAALLAKYGYSVTVCESHYHAGGAAHSFEVQGYQFDAGPSFFAGLSGEAGGSPNPLKQVLDAVGESVECAVYDRWVTYTPEATFQTVCNAERYAATILEQGGPEALQQWRALEREMAPLQQGAATFPAAALRSDLGVLLTMLRFFGPSLAKTGLVAPKLTAPFAKIVDRVVTNTWLRRFLDLECFVLSGMLAKDTICAEMAFMLMERNRAGSTIDYPLQGSRGIVDALVRGIEKSGGRIMLRARGQEIIRARRAVISNASVWDTQRLLPAGAAPASWRQEAMTTPQTGSFVHLHLGINAEGLPADLDCHHLIVNSWEDLEAPQNVCIASIPTVFNPRLAPPGKALVHAYTAGNEPYSAWEGLDSNSEQYRQLKEERSEVLWQALERAIPDVRERAELVMVGTPLTHERFLNRHRGTYGPAISAASGNFPGPQTPIPGLYRCGDSCAPGIGVPAAAASGMITANTLAPVQKHLQLLNALGL</sequence>
<dbReference type="STRING" id="574566.I0YXW2"/>
<feature type="domain" description="Amine oxidase" evidence="1">
    <location>
        <begin position="288"/>
        <end position="525"/>
    </location>
</feature>
<evidence type="ECO:0000259" key="1">
    <source>
        <dbReference type="Pfam" id="PF01593"/>
    </source>
</evidence>
<dbReference type="Gene3D" id="3.50.50.60">
    <property type="entry name" value="FAD/NAD(P)-binding domain"/>
    <property type="match status" value="1"/>
</dbReference>
<dbReference type="PANTHER" id="PTHR46313">
    <property type="match status" value="1"/>
</dbReference>
<accession>I0YXW2</accession>
<evidence type="ECO:0000313" key="2">
    <source>
        <dbReference type="EMBL" id="EIE23231.1"/>
    </source>
</evidence>
<dbReference type="PANTHER" id="PTHR46313:SF6">
    <property type="entry name" value="FAD_NAD(P)-BINDING OXIDOREDUCTASE FAMILY PROTEIN"/>
    <property type="match status" value="1"/>
</dbReference>
<dbReference type="Proteomes" id="UP000007264">
    <property type="component" value="Unassembled WGS sequence"/>
</dbReference>
<dbReference type="KEGG" id="csl:COCSUDRAFT_36710"/>
<organism evidence="2 3">
    <name type="scientific">Coccomyxa subellipsoidea (strain C-169)</name>
    <name type="common">Green microalga</name>
    <dbReference type="NCBI Taxonomy" id="574566"/>
    <lineage>
        <taxon>Eukaryota</taxon>
        <taxon>Viridiplantae</taxon>
        <taxon>Chlorophyta</taxon>
        <taxon>core chlorophytes</taxon>
        <taxon>Trebouxiophyceae</taxon>
        <taxon>Trebouxiophyceae incertae sedis</taxon>
        <taxon>Coccomyxaceae</taxon>
        <taxon>Coccomyxa</taxon>
        <taxon>Coccomyxa subellipsoidea</taxon>
    </lineage>
</organism>
<gene>
    <name evidence="2" type="ORF">COCSUDRAFT_36710</name>
</gene>